<evidence type="ECO:0000256" key="7">
    <source>
        <dbReference type="ARBA" id="ARBA00022793"/>
    </source>
</evidence>
<dbReference type="GO" id="GO:0000287">
    <property type="term" value="F:magnesium ion binding"/>
    <property type="evidence" value="ECO:0007669"/>
    <property type="project" value="InterPro"/>
</dbReference>
<evidence type="ECO:0000256" key="5">
    <source>
        <dbReference type="ARBA" id="ARBA00020054"/>
    </source>
</evidence>
<dbReference type="InterPro" id="IPR029061">
    <property type="entry name" value="THDP-binding"/>
</dbReference>
<comment type="similarity">
    <text evidence="4 12">Belongs to the TPP enzyme family.</text>
</comment>
<dbReference type="FunFam" id="3.40.50.970:FF:000019">
    <property type="entry name" value="Pyruvate decarboxylase isozyme"/>
    <property type="match status" value="1"/>
</dbReference>
<comment type="cofactor">
    <cofactor evidence="1">
        <name>a metal cation</name>
        <dbReference type="ChEBI" id="CHEBI:25213"/>
    </cofactor>
</comment>
<dbReference type="CDD" id="cd02005">
    <property type="entry name" value="TPP_PDC_IPDC"/>
    <property type="match status" value="1"/>
</dbReference>
<dbReference type="GO" id="GO:0030976">
    <property type="term" value="F:thiamine pyrophosphate binding"/>
    <property type="evidence" value="ECO:0007669"/>
    <property type="project" value="InterPro"/>
</dbReference>
<organism evidence="16 17">
    <name type="scientific">Mycobacteroides immunogenum</name>
    <dbReference type="NCBI Taxonomy" id="83262"/>
    <lineage>
        <taxon>Bacteria</taxon>
        <taxon>Bacillati</taxon>
        <taxon>Actinomycetota</taxon>
        <taxon>Actinomycetes</taxon>
        <taxon>Mycobacteriales</taxon>
        <taxon>Mycobacteriaceae</taxon>
        <taxon>Mycobacteroides</taxon>
    </lineage>
</organism>
<protein>
    <recommendedName>
        <fullName evidence="5">Alpha-keto-acid decarboxylase</fullName>
    </recommendedName>
</protein>
<dbReference type="GO" id="GO:0005829">
    <property type="term" value="C:cytosol"/>
    <property type="evidence" value="ECO:0007669"/>
    <property type="project" value="TreeGrafter"/>
</dbReference>
<accession>A0A179VDN0</accession>
<evidence type="ECO:0000256" key="6">
    <source>
        <dbReference type="ARBA" id="ARBA00022723"/>
    </source>
</evidence>
<name>A0A179VDN0_9MYCO</name>
<dbReference type="EMBL" id="LQYE01000002">
    <property type="protein sequence ID" value="OAT69767.1"/>
    <property type="molecule type" value="Genomic_DNA"/>
</dbReference>
<evidence type="ECO:0000256" key="9">
    <source>
        <dbReference type="ARBA" id="ARBA00023052"/>
    </source>
</evidence>
<evidence type="ECO:0000259" key="14">
    <source>
        <dbReference type="Pfam" id="PF02775"/>
    </source>
</evidence>
<dbReference type="CDD" id="cd07038">
    <property type="entry name" value="TPP_PYR_PDC_IPDC_like"/>
    <property type="match status" value="1"/>
</dbReference>
<dbReference type="Proteomes" id="UP000186919">
    <property type="component" value="Unassembled WGS sequence"/>
</dbReference>
<dbReference type="Gene3D" id="3.40.50.1220">
    <property type="entry name" value="TPP-binding domain"/>
    <property type="match status" value="1"/>
</dbReference>
<evidence type="ECO:0000259" key="15">
    <source>
        <dbReference type="Pfam" id="PF02776"/>
    </source>
</evidence>
<evidence type="ECO:0000313" key="17">
    <source>
        <dbReference type="Proteomes" id="UP000186919"/>
    </source>
</evidence>
<comment type="cofactor">
    <cofactor evidence="11">
        <name>Mg(2+)</name>
        <dbReference type="ChEBI" id="CHEBI:18420"/>
    </cofactor>
    <text evidence="11">Binds 1 Mg(2+) per subunit.</text>
</comment>
<dbReference type="RefSeq" id="WP_064628326.1">
    <property type="nucleotide sequence ID" value="NZ_LQYE01000002.1"/>
</dbReference>
<dbReference type="GO" id="GO:0004737">
    <property type="term" value="F:pyruvate decarboxylase activity"/>
    <property type="evidence" value="ECO:0007669"/>
    <property type="project" value="TreeGrafter"/>
</dbReference>
<sequence length="566" mass="60354">MSDIDEVQAPLDRPRSVAQHLAERLSELGVQHLFGVPGDFNLSLLDALLSTGKFSWHGSPNELNAGYAADGYARERGLGAVITTFGVGELSCINAAAGSFAESVPVVHIVGMPSRADIANHKLLHHTLLDGDLLHFRRAYEEFTAATEVLAPESAFAQVDTALTIAMTEHKPVYLGVPRDIVNTCPDTAAPSEPISPSSATAHSRNMFGDLVEERLACATSLTILVGNGIRGSNQRAAVAAIAKRLGAPIAVLLSGRGTVDESDPSYVGVYCGDVGDETASNAVENADLVLGFGVHLADSLSGMFTARLNSSRLINLCSNTSLVAGVPVSPLPVGTAMEVLEQLIISDGAGDHIDNGAIETPQPLLVFDGPDDTVINQDNLWETLGRWLPRDVNFVVDIGTVFYGFMSQRVSKNSRVTVQSIWNSIGYAIPAAHGQSLASPDRRVIAITGDGAAQMTAHEISAMARAGLSPIILLVNNDGYSIERAIQSPHALYNDLAPWDWIPLVKALSGTTPVLAVSCRTTSELRKALEAAREKADHLCFLEIRADKYDYPPFMRSYLNGGAKR</sequence>
<comment type="caution">
    <text evidence="16">The sequence shown here is derived from an EMBL/GenBank/DDBJ whole genome shotgun (WGS) entry which is preliminary data.</text>
</comment>
<reference evidence="16 17" key="1">
    <citation type="submission" date="2016-01" db="EMBL/GenBank/DDBJ databases">
        <title>Mycobacterium immunogenum strain CD11_6 genome sequencing and assembly.</title>
        <authorList>
            <person name="Kaur G."/>
            <person name="Nair G.R."/>
            <person name="Mayilraj S."/>
        </authorList>
    </citation>
    <scope>NUCLEOTIDE SEQUENCE [LARGE SCALE GENOMIC DNA]</scope>
    <source>
        <strain evidence="16 17">CD11-6</strain>
    </source>
</reference>
<dbReference type="InterPro" id="IPR047213">
    <property type="entry name" value="TPP_PYR_PDC_IPDC-like"/>
</dbReference>
<evidence type="ECO:0000256" key="2">
    <source>
        <dbReference type="ARBA" id="ARBA00001964"/>
    </source>
</evidence>
<dbReference type="SUPFAM" id="SSF52518">
    <property type="entry name" value="Thiamin diphosphate-binding fold (THDP-binding)"/>
    <property type="match status" value="2"/>
</dbReference>
<comment type="cofactor">
    <cofactor evidence="2">
        <name>thiamine diphosphate</name>
        <dbReference type="ChEBI" id="CHEBI:58937"/>
    </cofactor>
</comment>
<dbReference type="InterPro" id="IPR012000">
    <property type="entry name" value="Thiamin_PyroP_enz_cen_dom"/>
</dbReference>
<evidence type="ECO:0000256" key="12">
    <source>
        <dbReference type="RuleBase" id="RU362132"/>
    </source>
</evidence>
<gene>
    <name evidence="16" type="ORF">AWB85_19095</name>
</gene>
<keyword evidence="9 12" id="KW-0786">Thiamine pyrophosphate</keyword>
<dbReference type="Pfam" id="PF02775">
    <property type="entry name" value="TPP_enzyme_C"/>
    <property type="match status" value="1"/>
</dbReference>
<evidence type="ECO:0000256" key="8">
    <source>
        <dbReference type="ARBA" id="ARBA00022842"/>
    </source>
</evidence>
<dbReference type="InterPro" id="IPR012110">
    <property type="entry name" value="PDC/IPDC-like"/>
</dbReference>
<evidence type="ECO:0000259" key="13">
    <source>
        <dbReference type="Pfam" id="PF00205"/>
    </source>
</evidence>
<dbReference type="InterPro" id="IPR029035">
    <property type="entry name" value="DHS-like_NAD/FAD-binding_dom"/>
</dbReference>
<evidence type="ECO:0000313" key="16">
    <source>
        <dbReference type="EMBL" id="OAT69767.1"/>
    </source>
</evidence>
<feature type="domain" description="Thiamine pyrophosphate enzyme N-terminal TPP-binding" evidence="15">
    <location>
        <begin position="16"/>
        <end position="121"/>
    </location>
</feature>
<evidence type="ECO:0000256" key="10">
    <source>
        <dbReference type="ARBA" id="ARBA00023239"/>
    </source>
</evidence>
<keyword evidence="6 11" id="KW-0479">Metal-binding</keyword>
<feature type="domain" description="Thiamine pyrophosphate enzyme central" evidence="13">
    <location>
        <begin position="214"/>
        <end position="320"/>
    </location>
</feature>
<dbReference type="InterPro" id="IPR047214">
    <property type="entry name" value="TPP_PDC_IPDC"/>
</dbReference>
<proteinExistence type="inferred from homology"/>
<keyword evidence="10" id="KW-0456">Lyase</keyword>
<evidence type="ECO:0000256" key="1">
    <source>
        <dbReference type="ARBA" id="ARBA00001920"/>
    </source>
</evidence>
<feature type="binding site" evidence="11">
    <location>
        <position position="451"/>
    </location>
    <ligand>
        <name>Mg(2+)</name>
        <dbReference type="ChEBI" id="CHEBI:18420"/>
    </ligand>
</feature>
<feature type="binding site" evidence="11">
    <location>
        <position position="478"/>
    </location>
    <ligand>
        <name>Mg(2+)</name>
        <dbReference type="ChEBI" id="CHEBI:18420"/>
    </ligand>
</feature>
<dbReference type="Gene3D" id="3.40.50.970">
    <property type="match status" value="2"/>
</dbReference>
<dbReference type="PIRSF" id="PIRSF036565">
    <property type="entry name" value="Pyruvt_ip_decrb"/>
    <property type="match status" value="1"/>
</dbReference>
<dbReference type="PANTHER" id="PTHR43452:SF30">
    <property type="entry name" value="PYRUVATE DECARBOXYLASE ISOZYME 1-RELATED"/>
    <property type="match status" value="1"/>
</dbReference>
<evidence type="ECO:0000256" key="11">
    <source>
        <dbReference type="PIRSR" id="PIRSR036565-2"/>
    </source>
</evidence>
<feature type="domain" description="Thiamine pyrophosphate enzyme TPP-binding" evidence="14">
    <location>
        <begin position="410"/>
        <end position="545"/>
    </location>
</feature>
<comment type="function">
    <text evidence="3">Decarboxylates branched-chain and aromatic alpha-keto acids to aldehydes.</text>
</comment>
<dbReference type="AlphaFoldDB" id="A0A179VDN0"/>
<dbReference type="GO" id="GO:0000949">
    <property type="term" value="P:aromatic amino acid family catabolic process to alcohol via Ehrlich pathway"/>
    <property type="evidence" value="ECO:0007669"/>
    <property type="project" value="TreeGrafter"/>
</dbReference>
<feature type="binding site" evidence="11">
    <location>
        <position position="480"/>
    </location>
    <ligand>
        <name>Mg(2+)</name>
        <dbReference type="ChEBI" id="CHEBI:18420"/>
    </ligand>
</feature>
<dbReference type="Pfam" id="PF02776">
    <property type="entry name" value="TPP_enzyme_N"/>
    <property type="match status" value="1"/>
</dbReference>
<evidence type="ECO:0000256" key="3">
    <source>
        <dbReference type="ARBA" id="ARBA00002938"/>
    </source>
</evidence>
<dbReference type="FunFam" id="3.40.50.970:FF:000024">
    <property type="entry name" value="Pyruvate decarboxylase isozyme"/>
    <property type="match status" value="1"/>
</dbReference>
<keyword evidence="8 11" id="KW-0460">Magnesium</keyword>
<dbReference type="Pfam" id="PF00205">
    <property type="entry name" value="TPP_enzyme_M"/>
    <property type="match status" value="1"/>
</dbReference>
<evidence type="ECO:0000256" key="4">
    <source>
        <dbReference type="ARBA" id="ARBA00007812"/>
    </source>
</evidence>
<dbReference type="InterPro" id="IPR011766">
    <property type="entry name" value="TPP_enzyme_TPP-bd"/>
</dbReference>
<dbReference type="PANTHER" id="PTHR43452">
    <property type="entry name" value="PYRUVATE DECARBOXYLASE"/>
    <property type="match status" value="1"/>
</dbReference>
<keyword evidence="7" id="KW-0210">Decarboxylase</keyword>
<dbReference type="InterPro" id="IPR012001">
    <property type="entry name" value="Thiamin_PyroP_enz_TPP-bd_dom"/>
</dbReference>
<dbReference type="SUPFAM" id="SSF52467">
    <property type="entry name" value="DHS-like NAD/FAD-binding domain"/>
    <property type="match status" value="1"/>
</dbReference>